<dbReference type="OrthoDB" id="264917at2759"/>
<dbReference type="Pfam" id="PF13923">
    <property type="entry name" value="zf-C3HC4_2"/>
    <property type="match status" value="1"/>
</dbReference>
<feature type="domain" description="RING-type" evidence="5">
    <location>
        <begin position="361"/>
        <end position="400"/>
    </location>
</feature>
<dbReference type="PANTHER" id="PTHR23327">
    <property type="entry name" value="RING FINGER PROTEIN 127"/>
    <property type="match status" value="1"/>
</dbReference>
<dbReference type="SUPFAM" id="SSF88697">
    <property type="entry name" value="PUA domain-like"/>
    <property type="match status" value="1"/>
</dbReference>
<feature type="domain" description="RING-type" evidence="5">
    <location>
        <begin position="95"/>
        <end position="133"/>
    </location>
</feature>
<dbReference type="InterPro" id="IPR046336">
    <property type="entry name" value="Lon_prtase_N_sf"/>
</dbReference>
<dbReference type="SUPFAM" id="SSF57850">
    <property type="entry name" value="RING/U-box"/>
    <property type="match status" value="2"/>
</dbReference>
<dbReference type="PANTHER" id="PTHR23327:SF42">
    <property type="entry name" value="LON PEPTIDASE N-TERMINAL DOMAIN AND RING FINGER PROTEIN C14F5.10C"/>
    <property type="match status" value="1"/>
</dbReference>
<gene>
    <name evidence="8" type="ORF">OTI717_LOCUS9490</name>
    <name evidence="7" type="ORF">RFH988_LOCUS2596</name>
</gene>
<evidence type="ECO:0000259" key="5">
    <source>
        <dbReference type="PROSITE" id="PS50089"/>
    </source>
</evidence>
<dbReference type="InterPro" id="IPR019734">
    <property type="entry name" value="TPR_rpt"/>
</dbReference>
<dbReference type="GO" id="GO:0008270">
    <property type="term" value="F:zinc ion binding"/>
    <property type="evidence" value="ECO:0007669"/>
    <property type="project" value="UniProtKB-KW"/>
</dbReference>
<keyword evidence="2 4" id="KW-0863">Zinc-finger</keyword>
<reference evidence="7" key="1">
    <citation type="submission" date="2021-02" db="EMBL/GenBank/DDBJ databases">
        <authorList>
            <person name="Nowell W R."/>
        </authorList>
    </citation>
    <scope>NUCLEOTIDE SEQUENCE</scope>
</reference>
<dbReference type="SMART" id="SM00184">
    <property type="entry name" value="RING"/>
    <property type="match status" value="2"/>
</dbReference>
<evidence type="ECO:0000313" key="8">
    <source>
        <dbReference type="EMBL" id="CAF3653239.1"/>
    </source>
</evidence>
<name>A0A813R522_9BILA</name>
<comment type="caution">
    <text evidence="7">The sequence shown here is derived from an EMBL/GenBank/DDBJ whole genome shotgun (WGS) entry which is preliminary data.</text>
</comment>
<evidence type="ECO:0000256" key="2">
    <source>
        <dbReference type="ARBA" id="ARBA00022771"/>
    </source>
</evidence>
<accession>A0A813R522</accession>
<dbReference type="InterPro" id="IPR015947">
    <property type="entry name" value="PUA-like_sf"/>
</dbReference>
<dbReference type="SMART" id="SM00028">
    <property type="entry name" value="TPR"/>
    <property type="match status" value="3"/>
</dbReference>
<evidence type="ECO:0000313" key="7">
    <source>
        <dbReference type="EMBL" id="CAF0775342.1"/>
    </source>
</evidence>
<dbReference type="InterPro" id="IPR013083">
    <property type="entry name" value="Znf_RING/FYVE/PHD"/>
</dbReference>
<dbReference type="AlphaFoldDB" id="A0A813R522"/>
<dbReference type="InterPro" id="IPR018957">
    <property type="entry name" value="Znf_C3HC4_RING-type"/>
</dbReference>
<dbReference type="InterPro" id="IPR017907">
    <property type="entry name" value="Znf_RING_CS"/>
</dbReference>
<dbReference type="Pfam" id="PF02190">
    <property type="entry name" value="LON_substr_bdg"/>
    <property type="match status" value="1"/>
</dbReference>
<evidence type="ECO:0000256" key="1">
    <source>
        <dbReference type="ARBA" id="ARBA00022723"/>
    </source>
</evidence>
<dbReference type="GO" id="GO:0005737">
    <property type="term" value="C:cytoplasm"/>
    <property type="evidence" value="ECO:0007669"/>
    <property type="project" value="UniProtKB-ARBA"/>
</dbReference>
<dbReference type="Gene3D" id="2.30.130.40">
    <property type="entry name" value="LON domain-like"/>
    <property type="match status" value="1"/>
</dbReference>
<evidence type="ECO:0000313" key="9">
    <source>
        <dbReference type="Proteomes" id="UP000663882"/>
    </source>
</evidence>
<sequence>MFPAYNNSTIRKIRSRRQKSKLRQHHSIQATKLNQQIKINSSLINRFYDILNNLKISWSYFSSYTITELEPICQQIAIQQMSSTTSITEFCPLICIFCQNLIYEPITLYCGHTYCNQCIKDEQLSSNINCPRCPHDIQGQIQSSIIHAREQSYKKNRLLKELFEHSEKLKIKCETILLCQKGQIEYSHGNYQQAIDIYSQIIDQYDNNDHLALYHRAKAYSALQNYDQGLMDATRVITLKPRWIKGYLCQSEILFEMRHYSAALMASLKALVIDPEDQIGKQIMARHLHAVLHNNDDRETVATMDSELEQFNIASLSNDGSMEITTSDNIPLTMCKSMQSSNSCFCLQFDGKKFPLTDFECPICCNLLWFPITTPCGHVFCRECVIRSVDNTQAQCPICKSSLQNFFPMLIQSHVNKTEIIAKIIESYFPTEFNERRQLYEQENIRGASIPRTLINDTNNSASIIFEIPIFVCVLALPHCACPLHVFEPRYRLMMRRTIETESRTFGMCTYDEQTGAFADYGTLLYIRGLVFTQDGRSIVDTIGQRRFRVIERGMRDGYNTARVEVIRDHPIEQHEFDDLFQLNRDTFNRARNWFDHLDPYRKTLIIRQLEGYPPCDDLTEGSTDGPSWAWIMLNLLPIEELLQYTALASQSFRIRIQMINDAIDFLLNQQQPQRQQQTTAISNNQQ</sequence>
<dbReference type="InterPro" id="IPR011990">
    <property type="entry name" value="TPR-like_helical_dom_sf"/>
</dbReference>
<dbReference type="Gene3D" id="1.25.40.10">
    <property type="entry name" value="Tetratricopeptide repeat domain"/>
    <property type="match status" value="1"/>
</dbReference>
<dbReference type="SMART" id="SM00464">
    <property type="entry name" value="LON"/>
    <property type="match status" value="1"/>
</dbReference>
<keyword evidence="3" id="KW-0862">Zinc</keyword>
<proteinExistence type="predicted"/>
<dbReference type="InterPro" id="IPR001841">
    <property type="entry name" value="Znf_RING"/>
</dbReference>
<dbReference type="PROSITE" id="PS00518">
    <property type="entry name" value="ZF_RING_1"/>
    <property type="match status" value="2"/>
</dbReference>
<evidence type="ECO:0000259" key="6">
    <source>
        <dbReference type="PROSITE" id="PS51787"/>
    </source>
</evidence>
<keyword evidence="1" id="KW-0479">Metal-binding</keyword>
<dbReference type="Pfam" id="PF00097">
    <property type="entry name" value="zf-C3HC4"/>
    <property type="match status" value="1"/>
</dbReference>
<evidence type="ECO:0000256" key="4">
    <source>
        <dbReference type="PROSITE-ProRule" id="PRU00175"/>
    </source>
</evidence>
<dbReference type="SUPFAM" id="SSF48452">
    <property type="entry name" value="TPR-like"/>
    <property type="match status" value="1"/>
</dbReference>
<feature type="domain" description="Lon N-terminal" evidence="6">
    <location>
        <begin position="465"/>
        <end position="668"/>
    </location>
</feature>
<protein>
    <submittedName>
        <fullName evidence="7">Uncharacterized protein</fullName>
    </submittedName>
</protein>
<organism evidence="7 9">
    <name type="scientific">Rotaria sordida</name>
    <dbReference type="NCBI Taxonomy" id="392033"/>
    <lineage>
        <taxon>Eukaryota</taxon>
        <taxon>Metazoa</taxon>
        <taxon>Spiralia</taxon>
        <taxon>Gnathifera</taxon>
        <taxon>Rotifera</taxon>
        <taxon>Eurotatoria</taxon>
        <taxon>Bdelloidea</taxon>
        <taxon>Philodinida</taxon>
        <taxon>Philodinidae</taxon>
        <taxon>Rotaria</taxon>
    </lineage>
</organism>
<dbReference type="InterPro" id="IPR003111">
    <property type="entry name" value="Lon_prtase_N"/>
</dbReference>
<dbReference type="EMBL" id="CAJOAX010000807">
    <property type="protein sequence ID" value="CAF3653239.1"/>
    <property type="molecule type" value="Genomic_DNA"/>
</dbReference>
<dbReference type="Proteomes" id="UP000663882">
    <property type="component" value="Unassembled WGS sequence"/>
</dbReference>
<dbReference type="Proteomes" id="UP000663823">
    <property type="component" value="Unassembled WGS sequence"/>
</dbReference>
<dbReference type="CDD" id="cd16514">
    <property type="entry name" value="RING-HC_LONFs_rpt2"/>
    <property type="match status" value="1"/>
</dbReference>
<dbReference type="EMBL" id="CAJNOO010000057">
    <property type="protein sequence ID" value="CAF0775342.1"/>
    <property type="molecule type" value="Genomic_DNA"/>
</dbReference>
<dbReference type="Gene3D" id="3.30.40.10">
    <property type="entry name" value="Zinc/RING finger domain, C3HC4 (zinc finger)"/>
    <property type="match status" value="2"/>
</dbReference>
<dbReference type="PROSITE" id="PS51787">
    <property type="entry name" value="LON_N"/>
    <property type="match status" value="1"/>
</dbReference>
<dbReference type="PROSITE" id="PS50089">
    <property type="entry name" value="ZF_RING_2"/>
    <property type="match status" value="2"/>
</dbReference>
<evidence type="ECO:0000256" key="3">
    <source>
        <dbReference type="ARBA" id="ARBA00022833"/>
    </source>
</evidence>